<protein>
    <submittedName>
        <fullName evidence="1">Uncharacterized protein</fullName>
    </submittedName>
</protein>
<accession>A0ACC1T6X5</accession>
<keyword evidence="2" id="KW-1185">Reference proteome</keyword>
<name>A0ACC1T6X5_9APHY</name>
<organism evidence="1 2">
    <name type="scientific">Phlebia brevispora</name>
    <dbReference type="NCBI Taxonomy" id="194682"/>
    <lineage>
        <taxon>Eukaryota</taxon>
        <taxon>Fungi</taxon>
        <taxon>Dikarya</taxon>
        <taxon>Basidiomycota</taxon>
        <taxon>Agaricomycotina</taxon>
        <taxon>Agaricomycetes</taxon>
        <taxon>Polyporales</taxon>
        <taxon>Meruliaceae</taxon>
        <taxon>Phlebia</taxon>
    </lineage>
</organism>
<reference evidence="1" key="1">
    <citation type="submission" date="2022-07" db="EMBL/GenBank/DDBJ databases">
        <title>Genome Sequence of Phlebia brevispora.</title>
        <authorList>
            <person name="Buettner E."/>
        </authorList>
    </citation>
    <scope>NUCLEOTIDE SEQUENCE</scope>
    <source>
        <strain evidence="1">MPL23</strain>
    </source>
</reference>
<gene>
    <name evidence="1" type="ORF">NM688_g3259</name>
</gene>
<dbReference type="Proteomes" id="UP001148662">
    <property type="component" value="Unassembled WGS sequence"/>
</dbReference>
<comment type="caution">
    <text evidence="1">The sequence shown here is derived from an EMBL/GenBank/DDBJ whole genome shotgun (WGS) entry which is preliminary data.</text>
</comment>
<evidence type="ECO:0000313" key="2">
    <source>
        <dbReference type="Proteomes" id="UP001148662"/>
    </source>
</evidence>
<dbReference type="EMBL" id="JANHOG010000459">
    <property type="protein sequence ID" value="KAJ3554144.1"/>
    <property type="molecule type" value="Genomic_DNA"/>
</dbReference>
<proteinExistence type="predicted"/>
<sequence length="679" mass="75543">MSHTQTSPTTTPTPTPVAHLPHSYHIFSQESGFIVGRKPGEDKSFLPKAIYTLKAREHGWLMMHSRWRVRQWTFEPGSKLGQYKIKAGGDRVGERDALLWAFLDETEQAQATEWIVSPVPQAGPDAYIILSPVDYVGWAAATDKHPDHEQVRVRPLIATGSNPPGFPAWEVFIIKRAKEYGPTYGSSISSRRRGLRLFDCVLMFDLDERHNAAASNVSSKRLTCRLRLPVASSCLTLSLTTAKTPAAISFSSSTWPSRAVGSLARYHIYSQATDAMDRDADRLRWSIECGSCDGLYKMKVKDTPVGQEEKLLCAFPDEKDMKKVEERFVRAVTQMGDAAYIIQTSDESVGWDTPGPRNTKGQMKQINVHALAKLPPNPCPESCVSQVFIIKPVKLEDESTSSRLGCPLDYDYGTLYVCQFSPSDLRWIMHTLTARHRICRAFRTLIDTVPELQYVLELATLGLVEIEDSISSGSLSTEARRERLRAYRHAQHNCHRKWQRLSEAVDLDVRSMFHGANGMPLYIGNVLLFKSVSNSLPLANTLHCVALVPRAGGDPSVDVFKWTRQFTPFVTSGVDPGQDLLVIVTLDFWGSRPPSHGFYITLSSLSPRSLPDMGERSVHISVESIGGVKPPSVLINGGTTALVFQGLEDIHKGRSLTEVILIDNTSGAVFAYEPTRRTT</sequence>
<evidence type="ECO:0000313" key="1">
    <source>
        <dbReference type="EMBL" id="KAJ3554144.1"/>
    </source>
</evidence>